<comment type="caution">
    <text evidence="14">The sequence shown here is derived from an EMBL/GenBank/DDBJ whole genome shotgun (WGS) entry which is preliminary data.</text>
</comment>
<evidence type="ECO:0000256" key="12">
    <source>
        <dbReference type="SAM" id="Phobius"/>
    </source>
</evidence>
<evidence type="ECO:0000256" key="10">
    <source>
        <dbReference type="ARBA" id="ARBA00042775"/>
    </source>
</evidence>
<evidence type="ECO:0000313" key="14">
    <source>
        <dbReference type="EMBL" id="PAP77896.1"/>
    </source>
</evidence>
<feature type="domain" description="PpiC" evidence="13">
    <location>
        <begin position="340"/>
        <end position="433"/>
    </location>
</feature>
<evidence type="ECO:0000259" key="13">
    <source>
        <dbReference type="PROSITE" id="PS50198"/>
    </source>
</evidence>
<gene>
    <name evidence="14" type="ORF">BSZ37_16335</name>
</gene>
<dbReference type="InterPro" id="IPR023058">
    <property type="entry name" value="PPIase_PpiC_CS"/>
</dbReference>
<dbReference type="GO" id="GO:0005886">
    <property type="term" value="C:plasma membrane"/>
    <property type="evidence" value="ECO:0007669"/>
    <property type="project" value="UniProtKB-SubCell"/>
</dbReference>
<evidence type="ECO:0000256" key="11">
    <source>
        <dbReference type="PROSITE-ProRule" id="PRU00278"/>
    </source>
</evidence>
<comment type="subcellular location">
    <subcellularLocation>
        <location evidence="1">Cell inner membrane</location>
        <topology evidence="1">Single-pass type II membrane protein</topology>
        <orientation evidence="1">Periplasmic side</orientation>
    </subcellularLocation>
</comment>
<evidence type="ECO:0000256" key="1">
    <source>
        <dbReference type="ARBA" id="ARBA00004382"/>
    </source>
</evidence>
<dbReference type="InterPro" id="IPR000297">
    <property type="entry name" value="PPIase_PpiC"/>
</dbReference>
<keyword evidence="11" id="KW-0697">Rotamase</keyword>
<dbReference type="InterPro" id="IPR027304">
    <property type="entry name" value="Trigger_fact/SurA_dom_sf"/>
</dbReference>
<dbReference type="PROSITE" id="PS01096">
    <property type="entry name" value="PPIC_PPIASE_1"/>
    <property type="match status" value="1"/>
</dbReference>
<dbReference type="PANTHER" id="PTHR47529:SF1">
    <property type="entry name" value="PERIPLASMIC CHAPERONE PPID"/>
    <property type="match status" value="1"/>
</dbReference>
<keyword evidence="2" id="KW-1003">Cell membrane</keyword>
<evidence type="ECO:0000256" key="7">
    <source>
        <dbReference type="ARBA" id="ARBA00023186"/>
    </source>
</evidence>
<dbReference type="Pfam" id="PF13145">
    <property type="entry name" value="Rotamase_2"/>
    <property type="match status" value="2"/>
</dbReference>
<evidence type="ECO:0000256" key="9">
    <source>
        <dbReference type="ARBA" id="ARBA00040743"/>
    </source>
</evidence>
<evidence type="ECO:0000256" key="8">
    <source>
        <dbReference type="ARBA" id="ARBA00038408"/>
    </source>
</evidence>
<evidence type="ECO:0000313" key="15">
    <source>
        <dbReference type="Proteomes" id="UP000216339"/>
    </source>
</evidence>
<reference evidence="14 15" key="1">
    <citation type="submission" date="2016-11" db="EMBL/GenBank/DDBJ databases">
        <title>Study of marine rhodopsin-containing bacteria.</title>
        <authorList>
            <person name="Yoshizawa S."/>
            <person name="Kumagai Y."/>
            <person name="Kogure K."/>
        </authorList>
    </citation>
    <scope>NUCLEOTIDE SEQUENCE [LARGE SCALE GENOMIC DNA]</scope>
    <source>
        <strain evidence="14 15">SAORIC-28</strain>
    </source>
</reference>
<dbReference type="PROSITE" id="PS50198">
    <property type="entry name" value="PPIC_PPIASE_2"/>
    <property type="match status" value="1"/>
</dbReference>
<name>A0A271J303_9BACT</name>
<evidence type="ECO:0000256" key="2">
    <source>
        <dbReference type="ARBA" id="ARBA00022475"/>
    </source>
</evidence>
<dbReference type="SUPFAM" id="SSF109998">
    <property type="entry name" value="Triger factor/SurA peptide-binding domain-like"/>
    <property type="match status" value="1"/>
</dbReference>
<keyword evidence="6 12" id="KW-0472">Membrane</keyword>
<dbReference type="Pfam" id="PF00639">
    <property type="entry name" value="Rotamase"/>
    <property type="match status" value="1"/>
</dbReference>
<evidence type="ECO:0000256" key="6">
    <source>
        <dbReference type="ARBA" id="ARBA00023136"/>
    </source>
</evidence>
<organism evidence="14 15">
    <name type="scientific">Rubrivirga marina</name>
    <dbReference type="NCBI Taxonomy" id="1196024"/>
    <lineage>
        <taxon>Bacteria</taxon>
        <taxon>Pseudomonadati</taxon>
        <taxon>Rhodothermota</taxon>
        <taxon>Rhodothermia</taxon>
        <taxon>Rhodothermales</taxon>
        <taxon>Rubricoccaceae</taxon>
        <taxon>Rubrivirga</taxon>
    </lineage>
</organism>
<dbReference type="PANTHER" id="PTHR47529">
    <property type="entry name" value="PEPTIDYL-PROLYL CIS-TRANS ISOMERASE D"/>
    <property type="match status" value="1"/>
</dbReference>
<sequence>MGVMNSIRERAGGFMVGVLVVAFGGLWALQDSGAFDAVGLGPDGRTIGEVDGEPIEGELYQRAVDQQLDAYQAQGLEVTGSLQRNIEDRVFDSLVDNALVEREMDRLGVEVTDDEVFELITGPTPDPLIAQVFPDGQGGVDRAALQQVVEDPQFAEQLQAIEEQVRRNRRQAKLSALITATTRVTPSELQSEFVRQNRRATAELVALRYADVPDDQVEVSDRDLRSYYDDHIEDFERDASYSIEYVAFDKAPTAADSARATDELQGLVQGFRQAPDPVAYARRNSFGAAVDPAFVGAGDLPAELASAVYSNLTEGRVVGPVVAGDRAYVARIQGLRDGDATAVKARHILFPAGSEDQARQVREQINSGDLSFAAAARQFSTDRSNSAQGGDLGWFGEGRMVEAFEQAAFAAPEGQVIGPVQSPFGVHLILVEDRATSEVQLVQIERPVEADFGRVLGEAEDFAAFIELEDRDFAEEAQERGIAPTPVEVQDSQAQVPGLELGRDFFRFLRRADEGQVSEPFDAGGSFIVARLVERREAGPAPFEEVRGQVETEVLTERKKEVQTAALQNALDGASSLGAIAAAAGTDVETVSDLSMVQGTIPNYGVEPRAVGAAFGLQPGQRSGVIAGDQAAFVVRTTSLTGATDGEFTADARTSIREQLLQQKRSRVLQAWLQGLRDEAEVDDFRNDLL</sequence>
<dbReference type="GO" id="GO:0003755">
    <property type="term" value="F:peptidyl-prolyl cis-trans isomerase activity"/>
    <property type="evidence" value="ECO:0007669"/>
    <property type="project" value="UniProtKB-KW"/>
</dbReference>
<keyword evidence="7" id="KW-0143">Chaperone</keyword>
<dbReference type="InterPro" id="IPR052029">
    <property type="entry name" value="PpiD_chaperone"/>
</dbReference>
<evidence type="ECO:0000256" key="4">
    <source>
        <dbReference type="ARBA" id="ARBA00022692"/>
    </source>
</evidence>
<keyword evidence="11" id="KW-0413">Isomerase</keyword>
<accession>A0A271J303</accession>
<dbReference type="Gene3D" id="3.10.50.40">
    <property type="match status" value="1"/>
</dbReference>
<comment type="similarity">
    <text evidence="8">Belongs to the PpiD chaperone family.</text>
</comment>
<feature type="transmembrane region" description="Helical" evidence="12">
    <location>
        <begin position="12"/>
        <end position="29"/>
    </location>
</feature>
<keyword evidence="4 12" id="KW-0812">Transmembrane</keyword>
<dbReference type="EMBL" id="MQWD01000001">
    <property type="protein sequence ID" value="PAP77896.1"/>
    <property type="molecule type" value="Genomic_DNA"/>
</dbReference>
<evidence type="ECO:0000256" key="5">
    <source>
        <dbReference type="ARBA" id="ARBA00022989"/>
    </source>
</evidence>
<dbReference type="Proteomes" id="UP000216339">
    <property type="component" value="Unassembled WGS sequence"/>
</dbReference>
<dbReference type="AlphaFoldDB" id="A0A271J303"/>
<keyword evidence="15" id="KW-1185">Reference proteome</keyword>
<dbReference type="SUPFAM" id="SSF54534">
    <property type="entry name" value="FKBP-like"/>
    <property type="match status" value="1"/>
</dbReference>
<evidence type="ECO:0000256" key="3">
    <source>
        <dbReference type="ARBA" id="ARBA00022519"/>
    </source>
</evidence>
<dbReference type="InterPro" id="IPR046357">
    <property type="entry name" value="PPIase_dom_sf"/>
</dbReference>
<dbReference type="Pfam" id="PF13623">
    <property type="entry name" value="SurA_N_2"/>
    <property type="match status" value="1"/>
</dbReference>
<keyword evidence="5 12" id="KW-1133">Transmembrane helix</keyword>
<proteinExistence type="inferred from homology"/>
<protein>
    <recommendedName>
        <fullName evidence="9">Periplasmic chaperone PpiD</fullName>
    </recommendedName>
    <alternativeName>
        <fullName evidence="10">Periplasmic folding chaperone</fullName>
    </alternativeName>
</protein>
<keyword evidence="3" id="KW-0997">Cell inner membrane</keyword>